<name>A0ABW3ZRN4_9BACI</name>
<gene>
    <name evidence="2" type="ORF">ACFQ4A_05150</name>
</gene>
<reference evidence="3" key="1">
    <citation type="journal article" date="2019" name="Int. J. Syst. Evol. Microbiol.">
        <title>The Global Catalogue of Microorganisms (GCM) 10K type strain sequencing project: providing services to taxonomists for standard genome sequencing and annotation.</title>
        <authorList>
            <consortium name="The Broad Institute Genomics Platform"/>
            <consortium name="The Broad Institute Genome Sequencing Center for Infectious Disease"/>
            <person name="Wu L."/>
            <person name="Ma J."/>
        </authorList>
    </citation>
    <scope>NUCLEOTIDE SEQUENCE [LARGE SCALE GENOMIC DNA]</scope>
    <source>
        <strain evidence="3">CCUG 54822</strain>
    </source>
</reference>
<accession>A0ABW3ZRN4</accession>
<dbReference type="Proteomes" id="UP001597178">
    <property type="component" value="Unassembled WGS sequence"/>
</dbReference>
<organism evidence="2 3">
    <name type="scientific">Lentibacillus salinarum</name>
    <dbReference type="NCBI Taxonomy" id="446820"/>
    <lineage>
        <taxon>Bacteria</taxon>
        <taxon>Bacillati</taxon>
        <taxon>Bacillota</taxon>
        <taxon>Bacilli</taxon>
        <taxon>Bacillales</taxon>
        <taxon>Bacillaceae</taxon>
        <taxon>Lentibacillus</taxon>
    </lineage>
</organism>
<feature type="compositionally biased region" description="Low complexity" evidence="1">
    <location>
        <begin position="1"/>
        <end position="23"/>
    </location>
</feature>
<comment type="caution">
    <text evidence="2">The sequence shown here is derived from an EMBL/GenBank/DDBJ whole genome shotgun (WGS) entry which is preliminary data.</text>
</comment>
<dbReference type="EMBL" id="JBHTNH010000006">
    <property type="protein sequence ID" value="MFD1361056.1"/>
    <property type="molecule type" value="Genomic_DNA"/>
</dbReference>
<dbReference type="RefSeq" id="WP_382398260.1">
    <property type="nucleotide sequence ID" value="NZ_JBHTNH010000006.1"/>
</dbReference>
<evidence type="ECO:0000313" key="3">
    <source>
        <dbReference type="Proteomes" id="UP001597178"/>
    </source>
</evidence>
<proteinExistence type="predicted"/>
<evidence type="ECO:0000256" key="1">
    <source>
        <dbReference type="SAM" id="MobiDB-lite"/>
    </source>
</evidence>
<feature type="region of interest" description="Disordered" evidence="1">
    <location>
        <begin position="1"/>
        <end position="40"/>
    </location>
</feature>
<sequence length="40" mass="4486">MAHQNLHQQLQQASQQVNEAQESVRLAQGSDAQLLEQAEQ</sequence>
<protein>
    <submittedName>
        <fullName evidence="2">Uncharacterized protein</fullName>
    </submittedName>
</protein>
<keyword evidence="3" id="KW-1185">Reference proteome</keyword>
<evidence type="ECO:0000313" key="2">
    <source>
        <dbReference type="EMBL" id="MFD1361056.1"/>
    </source>
</evidence>